<keyword evidence="1 2" id="KW-0597">Phosphoprotein</keyword>
<comment type="caution">
    <text evidence="4">The sequence shown here is derived from an EMBL/GenBank/DDBJ whole genome shotgun (WGS) entry which is preliminary data.</text>
</comment>
<evidence type="ECO:0000259" key="3">
    <source>
        <dbReference type="PROSITE" id="PS50110"/>
    </source>
</evidence>
<organism evidence="4 5">
    <name type="scientific">Salinarimonas soli</name>
    <dbReference type="NCBI Taxonomy" id="1638099"/>
    <lineage>
        <taxon>Bacteria</taxon>
        <taxon>Pseudomonadati</taxon>
        <taxon>Pseudomonadota</taxon>
        <taxon>Alphaproteobacteria</taxon>
        <taxon>Hyphomicrobiales</taxon>
        <taxon>Salinarimonadaceae</taxon>
        <taxon>Salinarimonas</taxon>
    </lineage>
</organism>
<gene>
    <name evidence="4" type="ORF">F0L46_25270</name>
</gene>
<keyword evidence="5" id="KW-1185">Reference proteome</keyword>
<reference evidence="4 5" key="1">
    <citation type="submission" date="2019-09" db="EMBL/GenBank/DDBJ databases">
        <title>Salinarimonas rosea gen. nov., sp. nov., a new member of the a-2 subgroup of the Proteobacteria.</title>
        <authorList>
            <person name="Liu J."/>
        </authorList>
    </citation>
    <scope>NUCLEOTIDE SEQUENCE [LARGE SCALE GENOMIC DNA]</scope>
    <source>
        <strain evidence="4 5">BN140002</strain>
    </source>
</reference>
<dbReference type="GO" id="GO:0000160">
    <property type="term" value="P:phosphorelay signal transduction system"/>
    <property type="evidence" value="ECO:0007669"/>
    <property type="project" value="InterPro"/>
</dbReference>
<dbReference type="OrthoDB" id="9784719at2"/>
<evidence type="ECO:0000313" key="4">
    <source>
        <dbReference type="EMBL" id="KAA2231446.1"/>
    </source>
</evidence>
<dbReference type="PANTHER" id="PTHR44591">
    <property type="entry name" value="STRESS RESPONSE REGULATOR PROTEIN 1"/>
    <property type="match status" value="1"/>
</dbReference>
<name>A0A5B2UX60_9HYPH</name>
<proteinExistence type="predicted"/>
<reference evidence="4 5" key="2">
    <citation type="submission" date="2019-09" db="EMBL/GenBank/DDBJ databases">
        <authorList>
            <person name="Jin C."/>
        </authorList>
    </citation>
    <scope>NUCLEOTIDE SEQUENCE [LARGE SCALE GENOMIC DNA]</scope>
    <source>
        <strain evidence="4 5">BN140002</strain>
    </source>
</reference>
<dbReference type="InterPro" id="IPR011006">
    <property type="entry name" value="CheY-like_superfamily"/>
</dbReference>
<evidence type="ECO:0000313" key="5">
    <source>
        <dbReference type="Proteomes" id="UP000323142"/>
    </source>
</evidence>
<dbReference type="EMBL" id="VUOA01000077">
    <property type="protein sequence ID" value="KAA2231446.1"/>
    <property type="molecule type" value="Genomic_DNA"/>
</dbReference>
<dbReference type="PROSITE" id="PS50110">
    <property type="entry name" value="RESPONSE_REGULATORY"/>
    <property type="match status" value="1"/>
</dbReference>
<feature type="modified residue" description="4-aspartylphosphate" evidence="2">
    <location>
        <position position="61"/>
    </location>
</feature>
<feature type="non-terminal residue" evidence="4">
    <location>
        <position position="94"/>
    </location>
</feature>
<evidence type="ECO:0000256" key="1">
    <source>
        <dbReference type="ARBA" id="ARBA00022553"/>
    </source>
</evidence>
<dbReference type="PANTHER" id="PTHR44591:SF18">
    <property type="entry name" value="REGULATORY PROTEIN"/>
    <property type="match status" value="1"/>
</dbReference>
<dbReference type="InterPro" id="IPR001789">
    <property type="entry name" value="Sig_transdc_resp-reg_receiver"/>
</dbReference>
<protein>
    <submittedName>
        <fullName evidence="4">Response regulator</fullName>
    </submittedName>
</protein>
<dbReference type="InterPro" id="IPR050595">
    <property type="entry name" value="Bact_response_regulator"/>
</dbReference>
<dbReference type="AlphaFoldDB" id="A0A5B2UX60"/>
<dbReference type="Gene3D" id="3.40.50.2300">
    <property type="match status" value="1"/>
</dbReference>
<feature type="domain" description="Response regulatory" evidence="3">
    <location>
        <begin position="10"/>
        <end position="94"/>
    </location>
</feature>
<dbReference type="Proteomes" id="UP000323142">
    <property type="component" value="Unassembled WGS sequence"/>
</dbReference>
<evidence type="ECO:0000256" key="2">
    <source>
        <dbReference type="PROSITE-ProRule" id="PRU00169"/>
    </source>
</evidence>
<dbReference type="Pfam" id="PF00072">
    <property type="entry name" value="Response_reg"/>
    <property type="match status" value="1"/>
</dbReference>
<sequence length="94" mass="9737">MTVSDVPPAVVLVVEDEPALRLLSEEILAEYGGYEVISAAHAGQALAILSARQEVRLVFTDTNMPGANMGLDLALAVKANWPGTGVLLPSGAPP</sequence>
<accession>A0A5B2UX60</accession>
<dbReference type="SUPFAM" id="SSF52172">
    <property type="entry name" value="CheY-like"/>
    <property type="match status" value="1"/>
</dbReference>